<dbReference type="Proteomes" id="UP000007382">
    <property type="component" value="Chromosome"/>
</dbReference>
<accession>I0IPU4</accession>
<evidence type="ECO:0000313" key="8">
    <source>
        <dbReference type="Proteomes" id="UP000007382"/>
    </source>
</evidence>
<evidence type="ECO:0000313" key="7">
    <source>
        <dbReference type="EMBL" id="BAM07293.1"/>
    </source>
</evidence>
<dbReference type="InterPro" id="IPR023753">
    <property type="entry name" value="FAD/NAD-binding_dom"/>
</dbReference>
<reference evidence="8" key="2">
    <citation type="submission" date="2012-03" db="EMBL/GenBank/DDBJ databases">
        <title>The complete genome sequence of the pioneer microbe on fresh volcanic deposit, Leptospirillum ferrooxidans strain C2-3.</title>
        <authorList>
            <person name="Fujimura R."/>
            <person name="Sato Y."/>
            <person name="Nishizawa T."/>
            <person name="Nanba K."/>
            <person name="Oshima K."/>
            <person name="Hattori M."/>
            <person name="Kamijo T."/>
            <person name="Ohta H."/>
        </authorList>
    </citation>
    <scope>NUCLEOTIDE SEQUENCE [LARGE SCALE GENOMIC DNA]</scope>
    <source>
        <strain evidence="8">C2-3</strain>
    </source>
</reference>
<protein>
    <submittedName>
        <fullName evidence="7">FAD-dependent pyridine nucleotidedisulphide oxidoreductase</fullName>
    </submittedName>
</protein>
<evidence type="ECO:0000256" key="3">
    <source>
        <dbReference type="ARBA" id="ARBA00022827"/>
    </source>
</evidence>
<evidence type="ECO:0000259" key="6">
    <source>
        <dbReference type="Pfam" id="PF07992"/>
    </source>
</evidence>
<name>I0IPU4_LEPFC</name>
<keyword evidence="3" id="KW-0274">FAD</keyword>
<dbReference type="PRINTS" id="PR00411">
    <property type="entry name" value="PNDRDTASEI"/>
</dbReference>
<dbReference type="Gene3D" id="3.50.50.100">
    <property type="match status" value="1"/>
</dbReference>
<sequence>MKNLVVIGGGFAGFWSAMSAVRQARFLRKDSALKIMMISLDEYLSIRPRFYENKFKDMRVPLKKYLDPLGIVLHVAKVERIDHKKRNIFMVRSNGQEEVLSFDGLILAAGSQLNRPPLPGFEHAFNVDTFRESVQLEDHLKELSASRFLSASSRTFVVVGASFTGLEVITGLPERLRSFDLPDIHYDFILTDRSFSIAPEYSSEGRGIISRQIGKEGIQFFAGEEVDSISPEHIRFKSGKCIETRTIIWCGGLKANPLTSMFPIDRDCQGRLKVDQFLRIDGQKTIFAAGDVAQACVDDEGHTSVMSCQHAIPQGKFAGNNAVNALFDCDLIPYSQPRYVTCLDLGSEQALLTSGWGRFPKMTGISAKELKIEIMSKWIIPEKDVEETVKMSVPVILHNEG</sequence>
<dbReference type="PRINTS" id="PR00368">
    <property type="entry name" value="FADPNR"/>
</dbReference>
<dbReference type="InterPro" id="IPR045024">
    <property type="entry name" value="NDH-2"/>
</dbReference>
<evidence type="ECO:0000256" key="5">
    <source>
        <dbReference type="ARBA" id="ARBA00023027"/>
    </source>
</evidence>
<keyword evidence="2" id="KW-0285">Flavoprotein</keyword>
<comment type="similarity">
    <text evidence="1">Belongs to the NADH dehydrogenase family.</text>
</comment>
<dbReference type="STRING" id="1162668.LFE_1611"/>
<dbReference type="PANTHER" id="PTHR43706:SF45">
    <property type="entry name" value="NADH DEHYDROGENASE-LIKE PROTEIN RV1812C"/>
    <property type="match status" value="1"/>
</dbReference>
<dbReference type="KEGG" id="lfc:LFE_1611"/>
<dbReference type="EMBL" id="AP012342">
    <property type="protein sequence ID" value="BAM07293.1"/>
    <property type="molecule type" value="Genomic_DNA"/>
</dbReference>
<proteinExistence type="inferred from homology"/>
<gene>
    <name evidence="7" type="ordered locus">LFE_1611</name>
</gene>
<dbReference type="RefSeq" id="WP_014449778.1">
    <property type="nucleotide sequence ID" value="NC_017094.1"/>
</dbReference>
<reference evidence="7 8" key="1">
    <citation type="journal article" date="2012" name="J. Bacteriol.">
        <title>Complete Genome Sequence of Leptospirillum ferrooxidans Strain C2-3, Isolated from a Fresh Volcanic Ash Deposit on the Island of Miyake, Japan.</title>
        <authorList>
            <person name="Fujimura R."/>
            <person name="Sato Y."/>
            <person name="Nishizawa T."/>
            <person name="Oshima K."/>
            <person name="Kim S.-W."/>
            <person name="Hattori M."/>
            <person name="Kamijo T."/>
            <person name="Ohta H."/>
        </authorList>
    </citation>
    <scope>NUCLEOTIDE SEQUENCE [LARGE SCALE GENOMIC DNA]</scope>
    <source>
        <strain evidence="7 8">C2-3</strain>
    </source>
</reference>
<dbReference type="OrthoDB" id="9792592at2"/>
<organism evidence="7 8">
    <name type="scientific">Leptospirillum ferrooxidans (strain C2-3)</name>
    <dbReference type="NCBI Taxonomy" id="1162668"/>
    <lineage>
        <taxon>Bacteria</taxon>
        <taxon>Pseudomonadati</taxon>
        <taxon>Nitrospirota</taxon>
        <taxon>Nitrospiria</taxon>
        <taxon>Nitrospirales</taxon>
        <taxon>Nitrospiraceae</taxon>
        <taxon>Leptospirillum</taxon>
    </lineage>
</organism>
<keyword evidence="4" id="KW-0560">Oxidoreductase</keyword>
<dbReference type="AlphaFoldDB" id="I0IPU4"/>
<feature type="domain" description="FAD/NAD(P)-binding" evidence="6">
    <location>
        <begin position="3"/>
        <end position="315"/>
    </location>
</feature>
<dbReference type="PATRIC" id="fig|1162668.3.peg.1919"/>
<dbReference type="GO" id="GO:0003954">
    <property type="term" value="F:NADH dehydrogenase activity"/>
    <property type="evidence" value="ECO:0007669"/>
    <property type="project" value="InterPro"/>
</dbReference>
<keyword evidence="8" id="KW-1185">Reference proteome</keyword>
<dbReference type="InterPro" id="IPR036188">
    <property type="entry name" value="FAD/NAD-bd_sf"/>
</dbReference>
<dbReference type="PANTHER" id="PTHR43706">
    <property type="entry name" value="NADH DEHYDROGENASE"/>
    <property type="match status" value="1"/>
</dbReference>
<dbReference type="eggNOG" id="COG1252">
    <property type="taxonomic scope" value="Bacteria"/>
</dbReference>
<evidence type="ECO:0000256" key="1">
    <source>
        <dbReference type="ARBA" id="ARBA00005272"/>
    </source>
</evidence>
<dbReference type="Pfam" id="PF07992">
    <property type="entry name" value="Pyr_redox_2"/>
    <property type="match status" value="1"/>
</dbReference>
<dbReference type="SUPFAM" id="SSF51905">
    <property type="entry name" value="FAD/NAD(P)-binding domain"/>
    <property type="match status" value="1"/>
</dbReference>
<dbReference type="HOGENOM" id="CLU_021377_8_0_0"/>
<evidence type="ECO:0000256" key="4">
    <source>
        <dbReference type="ARBA" id="ARBA00023002"/>
    </source>
</evidence>
<keyword evidence="5" id="KW-0520">NAD</keyword>
<evidence type="ECO:0000256" key="2">
    <source>
        <dbReference type="ARBA" id="ARBA00022630"/>
    </source>
</evidence>